<evidence type="ECO:0000313" key="1">
    <source>
        <dbReference type="EMBL" id="CAI9929321.1"/>
    </source>
</evidence>
<reference evidence="1" key="1">
    <citation type="submission" date="2023-06" db="EMBL/GenBank/DDBJ databases">
        <authorList>
            <person name="Kurt Z."/>
        </authorList>
    </citation>
    <scope>NUCLEOTIDE SEQUENCE</scope>
</reference>
<accession>A0AA86TUM3</accession>
<sequence length="305" mass="36437">MLHFNATLNSGRAQYYITWTQHQYSHTQQLDVPALILLRCDIELTLREQYCTYYIFKCIHNYESRSYSTATFCHQINSIQYFKMLYKYHTPNLKYKCGYLSKVRNGLQNAMVIKFLESKFESVSQNGITQEQVRFDALKLFRNQNYNEPVMFVKKLSISNTIIELEPVDYYCDLVSFYIHHLQNYIFNYGYAKVMINKRQQQYCFRQTLYSSQIKNAISEEINLDEFAPETEAQRLQSQQNRKILIQKAKKFQKMIAPDSLYYDAGDRRKVQFNQQISGISYEFDKEERRFYVEGDPGYNGEDIE</sequence>
<dbReference type="Proteomes" id="UP001642409">
    <property type="component" value="Unassembled WGS sequence"/>
</dbReference>
<dbReference type="EMBL" id="CATOUU010000433">
    <property type="protein sequence ID" value="CAI9929321.1"/>
    <property type="molecule type" value="Genomic_DNA"/>
</dbReference>
<keyword evidence="3" id="KW-1185">Reference proteome</keyword>
<dbReference type="AlphaFoldDB" id="A0AA86TUM3"/>
<comment type="caution">
    <text evidence="1">The sequence shown here is derived from an EMBL/GenBank/DDBJ whole genome shotgun (WGS) entry which is preliminary data.</text>
</comment>
<evidence type="ECO:0000313" key="3">
    <source>
        <dbReference type="Proteomes" id="UP001642409"/>
    </source>
</evidence>
<protein>
    <submittedName>
        <fullName evidence="2">Hypothetical_protein</fullName>
    </submittedName>
</protein>
<evidence type="ECO:0000313" key="2">
    <source>
        <dbReference type="EMBL" id="CAL6113060.1"/>
    </source>
</evidence>
<dbReference type="EMBL" id="CAXDID020000755">
    <property type="protein sequence ID" value="CAL6113060.1"/>
    <property type="molecule type" value="Genomic_DNA"/>
</dbReference>
<gene>
    <name evidence="1" type="ORF">HINF_LOCUS16966</name>
    <name evidence="2" type="ORF">HINF_LOCUS77329</name>
</gene>
<name>A0AA86TUM3_9EUKA</name>
<reference evidence="2 3" key="2">
    <citation type="submission" date="2024-07" db="EMBL/GenBank/DDBJ databases">
        <authorList>
            <person name="Akdeniz Z."/>
        </authorList>
    </citation>
    <scope>NUCLEOTIDE SEQUENCE [LARGE SCALE GENOMIC DNA]</scope>
</reference>
<proteinExistence type="predicted"/>
<organism evidence="1">
    <name type="scientific">Hexamita inflata</name>
    <dbReference type="NCBI Taxonomy" id="28002"/>
    <lineage>
        <taxon>Eukaryota</taxon>
        <taxon>Metamonada</taxon>
        <taxon>Diplomonadida</taxon>
        <taxon>Hexamitidae</taxon>
        <taxon>Hexamitinae</taxon>
        <taxon>Hexamita</taxon>
    </lineage>
</organism>